<reference evidence="2 3" key="1">
    <citation type="submission" date="2017-08" db="EMBL/GenBank/DDBJ databases">
        <title>Infants hospitalized years apart are colonized by the same room-sourced microbial strains.</title>
        <authorList>
            <person name="Brooks B."/>
            <person name="Olm M.R."/>
            <person name="Firek B.A."/>
            <person name="Baker R."/>
            <person name="Thomas B.C."/>
            <person name="Morowitz M.J."/>
            <person name="Banfield J.F."/>
        </authorList>
    </citation>
    <scope>NUCLEOTIDE SEQUENCE [LARGE SCALE GENOMIC DNA]</scope>
    <source>
        <strain evidence="2">S2_005_001_R2_27</strain>
    </source>
</reference>
<keyword evidence="2" id="KW-0223">Dioxygenase</keyword>
<feature type="domain" description="VOC" evidence="1">
    <location>
        <begin position="14"/>
        <end position="152"/>
    </location>
</feature>
<name>A0A2W5T344_ANCNO</name>
<sequence>MISLSAQKILGQVAPLEIGLTVRDLEGSLAFWRDALGLAEISRIDNPVDTACSSGIASGAYTVVRLQLPGGERLKLFEPVAPAGAAHPGERPLSTVGLAFITLIVDDIAGVIDDMAARSFEARLPDPVELRPGVFVALVDDPDGNVVELVQYVDLAVYRPELALHRARIAVGPA</sequence>
<organism evidence="2 3">
    <name type="scientific">Ancylobacter novellus</name>
    <name type="common">Thiobacillus novellus</name>
    <dbReference type="NCBI Taxonomy" id="921"/>
    <lineage>
        <taxon>Bacteria</taxon>
        <taxon>Pseudomonadati</taxon>
        <taxon>Pseudomonadota</taxon>
        <taxon>Alphaproteobacteria</taxon>
        <taxon>Hyphomicrobiales</taxon>
        <taxon>Xanthobacteraceae</taxon>
        <taxon>Ancylobacter</taxon>
    </lineage>
</organism>
<keyword evidence="2" id="KW-0560">Oxidoreductase</keyword>
<dbReference type="Pfam" id="PF00903">
    <property type="entry name" value="Glyoxalase"/>
    <property type="match status" value="1"/>
</dbReference>
<dbReference type="SUPFAM" id="SSF54593">
    <property type="entry name" value="Glyoxalase/Bleomycin resistance protein/Dihydroxybiphenyl dioxygenase"/>
    <property type="match status" value="1"/>
</dbReference>
<proteinExistence type="predicted"/>
<dbReference type="PROSITE" id="PS51819">
    <property type="entry name" value="VOC"/>
    <property type="match status" value="1"/>
</dbReference>
<evidence type="ECO:0000313" key="2">
    <source>
        <dbReference type="EMBL" id="PZQ81200.1"/>
    </source>
</evidence>
<dbReference type="InterPro" id="IPR037523">
    <property type="entry name" value="VOC_core"/>
</dbReference>
<comment type="caution">
    <text evidence="2">The sequence shown here is derived from an EMBL/GenBank/DDBJ whole genome shotgun (WGS) entry which is preliminary data.</text>
</comment>
<accession>A0A2W5T344</accession>
<dbReference type="AlphaFoldDB" id="A0A2W5T344"/>
<dbReference type="InterPro" id="IPR029068">
    <property type="entry name" value="Glyas_Bleomycin-R_OHBP_Dase"/>
</dbReference>
<dbReference type="GO" id="GO:0051213">
    <property type="term" value="F:dioxygenase activity"/>
    <property type="evidence" value="ECO:0007669"/>
    <property type="project" value="UniProtKB-KW"/>
</dbReference>
<dbReference type="InterPro" id="IPR004360">
    <property type="entry name" value="Glyas_Fos-R_dOase_dom"/>
</dbReference>
<evidence type="ECO:0000259" key="1">
    <source>
        <dbReference type="PROSITE" id="PS51819"/>
    </source>
</evidence>
<dbReference type="Gene3D" id="3.10.180.10">
    <property type="entry name" value="2,3-Dihydroxybiphenyl 1,2-Dioxygenase, domain 1"/>
    <property type="match status" value="1"/>
</dbReference>
<protein>
    <submittedName>
        <fullName evidence="2">Glyoxalase/bleomycin resistance/extradiol dioxygenase family protein</fullName>
    </submittedName>
</protein>
<dbReference type="Proteomes" id="UP000248887">
    <property type="component" value="Unassembled WGS sequence"/>
</dbReference>
<gene>
    <name evidence="2" type="ORF">DI549_14850</name>
</gene>
<evidence type="ECO:0000313" key="3">
    <source>
        <dbReference type="Proteomes" id="UP000248887"/>
    </source>
</evidence>
<dbReference type="EMBL" id="QFQD01000050">
    <property type="protein sequence ID" value="PZQ81200.1"/>
    <property type="molecule type" value="Genomic_DNA"/>
</dbReference>